<accession>A0ABC9HGL7</accession>
<dbReference type="Gene3D" id="3.40.33.10">
    <property type="entry name" value="CAP"/>
    <property type="match status" value="1"/>
</dbReference>
<sequence>MLRKRMFFRLSEEAGNLKADHSYESSFNSWFVEHMNYTFDTMECDPGVQCGHYTQIVSARTTHIGCGSAMCKKSVRFPWRVTVTCNYGPNGNTPDFSFHDNQQVPEILSPCLADFI</sequence>
<dbReference type="InterPro" id="IPR014044">
    <property type="entry name" value="CAP_dom"/>
</dbReference>
<reference evidence="2 3" key="1">
    <citation type="submission" date="2024-08" db="EMBL/GenBank/DDBJ databases">
        <authorList>
            <person name="Paterson S."/>
        </authorList>
    </citation>
    <scope>NUCLEOTIDE SEQUENCE [LARGE SCALE GENOMIC DNA]</scope>
</reference>
<comment type="caution">
    <text evidence="2">The sequence shown here is derived from an EMBL/GenBank/DDBJ whole genome shotgun (WGS) entry which is preliminary data.</text>
</comment>
<evidence type="ECO:0000313" key="2">
    <source>
        <dbReference type="EMBL" id="CAM0512276.1"/>
    </source>
</evidence>
<dbReference type="Pfam" id="PF00188">
    <property type="entry name" value="CAP"/>
    <property type="match status" value="1"/>
</dbReference>
<keyword evidence="3" id="KW-1185">Reference proteome</keyword>
<dbReference type="PANTHER" id="PTHR10334">
    <property type="entry name" value="CYSTEINE-RICH SECRETORY PROTEIN-RELATED"/>
    <property type="match status" value="1"/>
</dbReference>
<proteinExistence type="predicted"/>
<gene>
    <name evidence="2" type="ORF">FHB240107_LOCUS6631</name>
</gene>
<organism evidence="2 3">
    <name type="scientific">Fasciola hepatica</name>
    <name type="common">Liver fluke</name>
    <dbReference type="NCBI Taxonomy" id="6192"/>
    <lineage>
        <taxon>Eukaryota</taxon>
        <taxon>Metazoa</taxon>
        <taxon>Spiralia</taxon>
        <taxon>Lophotrochozoa</taxon>
        <taxon>Platyhelminthes</taxon>
        <taxon>Trematoda</taxon>
        <taxon>Digenea</taxon>
        <taxon>Plagiorchiida</taxon>
        <taxon>Echinostomata</taxon>
        <taxon>Echinostomatoidea</taxon>
        <taxon>Fasciolidae</taxon>
        <taxon>Fasciola</taxon>
    </lineage>
</organism>
<dbReference type="Proteomes" id="UP001189180">
    <property type="component" value="Unassembled WGS sequence"/>
</dbReference>
<dbReference type="PRINTS" id="PR00837">
    <property type="entry name" value="V5TPXLIKE"/>
</dbReference>
<dbReference type="SMART" id="SM00198">
    <property type="entry name" value="SCP"/>
    <property type="match status" value="1"/>
</dbReference>
<dbReference type="AlphaFoldDB" id="A0ABC9HGL7"/>
<name>A0ABC9HGL7_FASHE</name>
<evidence type="ECO:0000259" key="1">
    <source>
        <dbReference type="SMART" id="SM00198"/>
    </source>
</evidence>
<dbReference type="SUPFAM" id="SSF55797">
    <property type="entry name" value="PR-1-like"/>
    <property type="match status" value="1"/>
</dbReference>
<dbReference type="EMBL" id="CANUEZ050000207">
    <property type="protein sequence ID" value="CAM0512276.1"/>
    <property type="molecule type" value="Genomic_DNA"/>
</dbReference>
<dbReference type="InterPro" id="IPR001283">
    <property type="entry name" value="CRISP-related"/>
</dbReference>
<dbReference type="InterPro" id="IPR035940">
    <property type="entry name" value="CAP_sf"/>
</dbReference>
<evidence type="ECO:0000313" key="3">
    <source>
        <dbReference type="Proteomes" id="UP001189180"/>
    </source>
</evidence>
<feature type="domain" description="SCP" evidence="1">
    <location>
        <begin position="2"/>
        <end position="95"/>
    </location>
</feature>
<protein>
    <recommendedName>
        <fullName evidence="1">SCP domain-containing protein</fullName>
    </recommendedName>
</protein>